<feature type="region of interest" description="Disordered" evidence="1">
    <location>
        <begin position="17"/>
        <end position="86"/>
    </location>
</feature>
<evidence type="ECO:0000313" key="2">
    <source>
        <dbReference type="EMBL" id="GFY58462.1"/>
    </source>
</evidence>
<organism evidence="2 3">
    <name type="scientific">Trichonephila inaurata madagascariensis</name>
    <dbReference type="NCBI Taxonomy" id="2747483"/>
    <lineage>
        <taxon>Eukaryota</taxon>
        <taxon>Metazoa</taxon>
        <taxon>Ecdysozoa</taxon>
        <taxon>Arthropoda</taxon>
        <taxon>Chelicerata</taxon>
        <taxon>Arachnida</taxon>
        <taxon>Araneae</taxon>
        <taxon>Araneomorphae</taxon>
        <taxon>Entelegynae</taxon>
        <taxon>Araneoidea</taxon>
        <taxon>Nephilidae</taxon>
        <taxon>Trichonephila</taxon>
        <taxon>Trichonephila inaurata</taxon>
    </lineage>
</organism>
<gene>
    <name evidence="2" type="ORF">TNIN_411991</name>
</gene>
<evidence type="ECO:0000256" key="1">
    <source>
        <dbReference type="SAM" id="MobiDB-lite"/>
    </source>
</evidence>
<proteinExistence type="predicted"/>
<reference evidence="2" key="1">
    <citation type="submission" date="2020-08" db="EMBL/GenBank/DDBJ databases">
        <title>Multicomponent nature underlies the extraordinary mechanical properties of spider dragline silk.</title>
        <authorList>
            <person name="Kono N."/>
            <person name="Nakamura H."/>
            <person name="Mori M."/>
            <person name="Yoshida Y."/>
            <person name="Ohtoshi R."/>
            <person name="Malay A.D."/>
            <person name="Moran D.A.P."/>
            <person name="Tomita M."/>
            <person name="Numata K."/>
            <person name="Arakawa K."/>
        </authorList>
    </citation>
    <scope>NUCLEOTIDE SEQUENCE</scope>
</reference>
<keyword evidence="3" id="KW-1185">Reference proteome</keyword>
<dbReference type="Proteomes" id="UP000886998">
    <property type="component" value="Unassembled WGS sequence"/>
</dbReference>
<comment type="caution">
    <text evidence="2">The sequence shown here is derived from an EMBL/GenBank/DDBJ whole genome shotgun (WGS) entry which is preliminary data.</text>
</comment>
<name>A0A8X6XQS6_9ARAC</name>
<accession>A0A8X6XQS6</accession>
<sequence length="86" mass="9315">MGALSGTSDEFIINPIRSLNKEGDQERGSQVLCGRSSSCQPREEEADETQVPSGRSSPCPFRGAENNDGQVLPGRSLSASRQTRYQ</sequence>
<protein>
    <submittedName>
        <fullName evidence="2">Uncharacterized protein</fullName>
    </submittedName>
</protein>
<dbReference type="AlphaFoldDB" id="A0A8X6XQS6"/>
<feature type="compositionally biased region" description="Polar residues" evidence="1">
    <location>
        <begin position="77"/>
        <end position="86"/>
    </location>
</feature>
<evidence type="ECO:0000313" key="3">
    <source>
        <dbReference type="Proteomes" id="UP000886998"/>
    </source>
</evidence>
<dbReference type="EMBL" id="BMAV01012089">
    <property type="protein sequence ID" value="GFY58462.1"/>
    <property type="molecule type" value="Genomic_DNA"/>
</dbReference>